<organism evidence="2 3">
    <name type="scientific">Eumeta variegata</name>
    <name type="common">Bagworm moth</name>
    <name type="synonym">Eumeta japonica</name>
    <dbReference type="NCBI Taxonomy" id="151549"/>
    <lineage>
        <taxon>Eukaryota</taxon>
        <taxon>Metazoa</taxon>
        <taxon>Ecdysozoa</taxon>
        <taxon>Arthropoda</taxon>
        <taxon>Hexapoda</taxon>
        <taxon>Insecta</taxon>
        <taxon>Pterygota</taxon>
        <taxon>Neoptera</taxon>
        <taxon>Endopterygota</taxon>
        <taxon>Lepidoptera</taxon>
        <taxon>Glossata</taxon>
        <taxon>Ditrysia</taxon>
        <taxon>Tineoidea</taxon>
        <taxon>Psychidae</taxon>
        <taxon>Oiketicinae</taxon>
        <taxon>Eumeta</taxon>
    </lineage>
</organism>
<evidence type="ECO:0000313" key="3">
    <source>
        <dbReference type="Proteomes" id="UP000299102"/>
    </source>
</evidence>
<name>A0A4C1W2W6_EUMVA</name>
<evidence type="ECO:0000256" key="1">
    <source>
        <dbReference type="SAM" id="MobiDB-lite"/>
    </source>
</evidence>
<reference evidence="2 3" key="1">
    <citation type="journal article" date="2019" name="Commun. Biol.">
        <title>The bagworm genome reveals a unique fibroin gene that provides high tensile strength.</title>
        <authorList>
            <person name="Kono N."/>
            <person name="Nakamura H."/>
            <person name="Ohtoshi R."/>
            <person name="Tomita M."/>
            <person name="Numata K."/>
            <person name="Arakawa K."/>
        </authorList>
    </citation>
    <scope>NUCLEOTIDE SEQUENCE [LARGE SCALE GENOMIC DNA]</scope>
</reference>
<gene>
    <name evidence="2" type="ORF">EVAR_81331_1</name>
</gene>
<proteinExistence type="predicted"/>
<dbReference type="Proteomes" id="UP000299102">
    <property type="component" value="Unassembled WGS sequence"/>
</dbReference>
<comment type="caution">
    <text evidence="2">The sequence shown here is derived from an EMBL/GenBank/DDBJ whole genome shotgun (WGS) entry which is preliminary data.</text>
</comment>
<feature type="region of interest" description="Disordered" evidence="1">
    <location>
        <begin position="1"/>
        <end position="20"/>
    </location>
</feature>
<accession>A0A4C1W2W6</accession>
<evidence type="ECO:0000313" key="2">
    <source>
        <dbReference type="EMBL" id="GBP44415.1"/>
    </source>
</evidence>
<sequence length="114" mass="12771">MSRSRLRPTQPLRAESDRPPERVMKHVCLHLRVSSSGECTPLAQNSILTRRGRKLACVAKARQKLKLHKSRDTKAPSNWIQISTKGDSSPARAQRCSESAFCPECCRRAGLPPH</sequence>
<protein>
    <submittedName>
        <fullName evidence="2">Uncharacterized protein</fullName>
    </submittedName>
</protein>
<dbReference type="EMBL" id="BGZK01000452">
    <property type="protein sequence ID" value="GBP44415.1"/>
    <property type="molecule type" value="Genomic_DNA"/>
</dbReference>
<dbReference type="AlphaFoldDB" id="A0A4C1W2W6"/>
<keyword evidence="3" id="KW-1185">Reference proteome</keyword>